<evidence type="ECO:0000313" key="14">
    <source>
        <dbReference type="EMBL" id="ABX04914.1"/>
    </source>
</evidence>
<dbReference type="PANTHER" id="PTHR48111:SF50">
    <property type="entry name" value="KDP OPERON TRANSCRIPTIONAL REGULATORY PROTEIN KDPE"/>
    <property type="match status" value="1"/>
</dbReference>
<dbReference type="GO" id="GO:0042802">
    <property type="term" value="F:identical protein binding"/>
    <property type="evidence" value="ECO:0007669"/>
    <property type="project" value="UniProtKB-ARBA"/>
</dbReference>
<reference evidence="14 15" key="1">
    <citation type="journal article" date="2011" name="Stand. Genomic Sci.">
        <title>Complete genome sequence of the filamentous gliding predatory bacterium Herpetosiphon aurantiacus type strain (114-95(T)).</title>
        <authorList>
            <person name="Kiss H."/>
            <person name="Nett M."/>
            <person name="Domin N."/>
            <person name="Martin K."/>
            <person name="Maresca J.A."/>
            <person name="Copeland A."/>
            <person name="Lapidus A."/>
            <person name="Lucas S."/>
            <person name="Berry K.W."/>
            <person name="Glavina Del Rio T."/>
            <person name="Dalin E."/>
            <person name="Tice H."/>
            <person name="Pitluck S."/>
            <person name="Richardson P."/>
            <person name="Bruce D."/>
            <person name="Goodwin L."/>
            <person name="Han C."/>
            <person name="Detter J.C."/>
            <person name="Schmutz J."/>
            <person name="Brettin T."/>
            <person name="Land M."/>
            <person name="Hauser L."/>
            <person name="Kyrpides N.C."/>
            <person name="Ivanova N."/>
            <person name="Goker M."/>
            <person name="Woyke T."/>
            <person name="Klenk H.P."/>
            <person name="Bryant D.A."/>
        </authorList>
    </citation>
    <scope>NUCLEOTIDE SEQUENCE [LARGE SCALE GENOMIC DNA]</scope>
    <source>
        <strain evidence="15">ATCC 23779 / DSM 785 / 114-95</strain>
    </source>
</reference>
<evidence type="ECO:0000259" key="13">
    <source>
        <dbReference type="PROSITE" id="PS51755"/>
    </source>
</evidence>
<dbReference type="PANTHER" id="PTHR48111">
    <property type="entry name" value="REGULATOR OF RPOS"/>
    <property type="match status" value="1"/>
</dbReference>
<dbReference type="Gene3D" id="6.10.250.690">
    <property type="match status" value="1"/>
</dbReference>
<evidence type="ECO:0000256" key="4">
    <source>
        <dbReference type="ARBA" id="ARBA00023012"/>
    </source>
</evidence>
<dbReference type="FunFam" id="1.10.10.10:FF:000210">
    <property type="entry name" value="Winged-helix transcriptional response regulator KdpE"/>
    <property type="match status" value="1"/>
</dbReference>
<keyword evidence="7" id="KW-0804">Transcription</keyword>
<dbReference type="CDD" id="cd17620">
    <property type="entry name" value="REC_OmpR_KdpE-like"/>
    <property type="match status" value="1"/>
</dbReference>
<dbReference type="GO" id="GO:0000987">
    <property type="term" value="F:cis-regulatory region sequence-specific DNA binding"/>
    <property type="evidence" value="ECO:0007669"/>
    <property type="project" value="UniProtKB-ARBA"/>
</dbReference>
<evidence type="ECO:0000256" key="5">
    <source>
        <dbReference type="ARBA" id="ARBA00023015"/>
    </source>
</evidence>
<evidence type="ECO:0000256" key="7">
    <source>
        <dbReference type="ARBA" id="ARBA00023163"/>
    </source>
</evidence>
<dbReference type="BioCyc" id="HAUR316274:GHYA-2302-MONOMER"/>
<dbReference type="STRING" id="316274.Haur_2274"/>
<dbReference type="SMART" id="SM00862">
    <property type="entry name" value="Trans_reg_C"/>
    <property type="match status" value="1"/>
</dbReference>
<dbReference type="GO" id="GO:0000156">
    <property type="term" value="F:phosphorelay response regulator activity"/>
    <property type="evidence" value="ECO:0007669"/>
    <property type="project" value="TreeGrafter"/>
</dbReference>
<dbReference type="PROSITE" id="PS50110">
    <property type="entry name" value="RESPONSE_REGULATORY"/>
    <property type="match status" value="1"/>
</dbReference>
<evidence type="ECO:0000256" key="3">
    <source>
        <dbReference type="ARBA" id="ARBA00022553"/>
    </source>
</evidence>
<evidence type="ECO:0000259" key="12">
    <source>
        <dbReference type="PROSITE" id="PS50110"/>
    </source>
</evidence>
<dbReference type="KEGG" id="hau:Haur_2274"/>
<comment type="subcellular location">
    <subcellularLocation>
        <location evidence="1">Cytoplasm</location>
    </subcellularLocation>
</comment>
<dbReference type="HOGENOM" id="CLU_000445_30_8_0"/>
<dbReference type="GO" id="GO:0005829">
    <property type="term" value="C:cytosol"/>
    <property type="evidence" value="ECO:0007669"/>
    <property type="project" value="TreeGrafter"/>
</dbReference>
<dbReference type="SUPFAM" id="SSF52172">
    <property type="entry name" value="CheY-like"/>
    <property type="match status" value="1"/>
</dbReference>
<dbReference type="InParanoid" id="A9AXU8"/>
<evidence type="ECO:0000256" key="10">
    <source>
        <dbReference type="PROSITE-ProRule" id="PRU00169"/>
    </source>
</evidence>
<dbReference type="Gene3D" id="1.10.10.10">
    <property type="entry name" value="Winged helix-like DNA-binding domain superfamily/Winged helix DNA-binding domain"/>
    <property type="match status" value="1"/>
</dbReference>
<proteinExistence type="predicted"/>
<dbReference type="Gene3D" id="3.40.50.2300">
    <property type="match status" value="1"/>
</dbReference>
<name>A9AXU8_HERA2</name>
<dbReference type="InterPro" id="IPR036388">
    <property type="entry name" value="WH-like_DNA-bd_sf"/>
</dbReference>
<keyword evidence="5" id="KW-0805">Transcription regulation</keyword>
<protein>
    <recommendedName>
        <fullName evidence="9">Transcriptional regulatory protein KdpE</fullName>
    </recommendedName>
</protein>
<keyword evidence="6 11" id="KW-0238">DNA-binding</keyword>
<dbReference type="FunFam" id="3.40.50.2300:FF:000021">
    <property type="entry name" value="Two-component system response regulator KdpE"/>
    <property type="match status" value="1"/>
</dbReference>
<dbReference type="Pfam" id="PF00486">
    <property type="entry name" value="Trans_reg_C"/>
    <property type="match status" value="1"/>
</dbReference>
<evidence type="ECO:0000256" key="8">
    <source>
        <dbReference type="ARBA" id="ARBA00057085"/>
    </source>
</evidence>
<evidence type="ECO:0000256" key="6">
    <source>
        <dbReference type="ARBA" id="ARBA00023125"/>
    </source>
</evidence>
<keyword evidence="4" id="KW-0902">Two-component regulatory system</keyword>
<dbReference type="InterPro" id="IPR001789">
    <property type="entry name" value="Sig_transdc_resp-reg_receiver"/>
</dbReference>
<evidence type="ECO:0000313" key="15">
    <source>
        <dbReference type="Proteomes" id="UP000000787"/>
    </source>
</evidence>
<accession>A9AXU8</accession>
<keyword evidence="15" id="KW-1185">Reference proteome</keyword>
<dbReference type="SMART" id="SM00448">
    <property type="entry name" value="REC"/>
    <property type="match status" value="1"/>
</dbReference>
<evidence type="ECO:0000256" key="2">
    <source>
        <dbReference type="ARBA" id="ARBA00022490"/>
    </source>
</evidence>
<keyword evidence="3 10" id="KW-0597">Phosphoprotein</keyword>
<comment type="function">
    <text evidence="8">Member of the two-component regulatory system KdpD/KdpE involved in the regulation of the kdp operon. Upon phosphorylation by KdpD, functions as a transcription regulator by direct binding to promoter regions of target genes to positively regulate their expression.</text>
</comment>
<sequence length="231" mass="26127">MSNTINVLVIEDEAPIRRFLRASLPSHGYHLIEAENGEDGLLQAAMQRPAIIILDLGLPDLDGLQVTQRLREWTNTPIIVLSARGREDDKIAALDAGADDYLTKPFGMGELLARLRVALRHLHQHGGEKGEPVFQVGALRVDLVRRQVFVAEQEVHLTPNEYNLLTTLVQHAGKVMTHRQLLREVWGPAYTEENHYLRVYMGQLRHKLEADPARPRYLLTEPGVGYRLAIE</sequence>
<dbReference type="GO" id="GO:0045893">
    <property type="term" value="P:positive regulation of DNA-templated transcription"/>
    <property type="evidence" value="ECO:0007669"/>
    <property type="project" value="UniProtKB-ARBA"/>
</dbReference>
<evidence type="ECO:0000256" key="9">
    <source>
        <dbReference type="ARBA" id="ARBA00074083"/>
    </source>
</evidence>
<dbReference type="Pfam" id="PF00072">
    <property type="entry name" value="Response_reg"/>
    <property type="match status" value="1"/>
</dbReference>
<dbReference type="CDD" id="cd00383">
    <property type="entry name" value="trans_reg_C"/>
    <property type="match status" value="1"/>
</dbReference>
<evidence type="ECO:0000256" key="1">
    <source>
        <dbReference type="ARBA" id="ARBA00004496"/>
    </source>
</evidence>
<dbReference type="eggNOG" id="COG0745">
    <property type="taxonomic scope" value="Bacteria"/>
</dbReference>
<feature type="DNA-binding region" description="OmpR/PhoB-type" evidence="11">
    <location>
        <begin position="131"/>
        <end position="230"/>
    </location>
</feature>
<dbReference type="GO" id="GO:0032993">
    <property type="term" value="C:protein-DNA complex"/>
    <property type="evidence" value="ECO:0007669"/>
    <property type="project" value="TreeGrafter"/>
</dbReference>
<feature type="domain" description="Response regulatory" evidence="12">
    <location>
        <begin position="6"/>
        <end position="119"/>
    </location>
</feature>
<dbReference type="Proteomes" id="UP000000787">
    <property type="component" value="Chromosome"/>
</dbReference>
<organism evidence="14 15">
    <name type="scientific">Herpetosiphon aurantiacus (strain ATCC 23779 / DSM 785 / 114-95)</name>
    <dbReference type="NCBI Taxonomy" id="316274"/>
    <lineage>
        <taxon>Bacteria</taxon>
        <taxon>Bacillati</taxon>
        <taxon>Chloroflexota</taxon>
        <taxon>Chloroflexia</taxon>
        <taxon>Herpetosiphonales</taxon>
        <taxon>Herpetosiphonaceae</taxon>
        <taxon>Herpetosiphon</taxon>
    </lineage>
</organism>
<dbReference type="EMBL" id="CP000875">
    <property type="protein sequence ID" value="ABX04914.1"/>
    <property type="molecule type" value="Genomic_DNA"/>
</dbReference>
<dbReference type="InterPro" id="IPR001867">
    <property type="entry name" value="OmpR/PhoB-type_DNA-bd"/>
</dbReference>
<dbReference type="InterPro" id="IPR039420">
    <property type="entry name" value="WalR-like"/>
</dbReference>
<evidence type="ECO:0000256" key="11">
    <source>
        <dbReference type="PROSITE-ProRule" id="PRU01091"/>
    </source>
</evidence>
<feature type="modified residue" description="4-aspartylphosphate" evidence="10">
    <location>
        <position position="55"/>
    </location>
</feature>
<gene>
    <name evidence="14" type="ordered locus">Haur_2274</name>
</gene>
<dbReference type="AlphaFoldDB" id="A9AXU8"/>
<dbReference type="InterPro" id="IPR011006">
    <property type="entry name" value="CheY-like_superfamily"/>
</dbReference>
<keyword evidence="2" id="KW-0963">Cytoplasm</keyword>
<feature type="domain" description="OmpR/PhoB-type" evidence="13">
    <location>
        <begin position="131"/>
        <end position="230"/>
    </location>
</feature>
<dbReference type="PROSITE" id="PS51755">
    <property type="entry name" value="OMPR_PHOB"/>
    <property type="match status" value="1"/>
</dbReference>